<feature type="region of interest" description="Disordered" evidence="4">
    <location>
        <begin position="588"/>
        <end position="612"/>
    </location>
</feature>
<evidence type="ECO:0000256" key="3">
    <source>
        <dbReference type="PROSITE-ProRule" id="PRU00221"/>
    </source>
</evidence>
<accession>A0ABR4DFK8</accession>
<protein>
    <recommendedName>
        <fullName evidence="5">Lethal giant larvae (Lgl)-like C-terminal domain-containing protein</fullName>
    </recommendedName>
</protein>
<evidence type="ECO:0000259" key="5">
    <source>
        <dbReference type="Pfam" id="PF08596"/>
    </source>
</evidence>
<feature type="repeat" description="WD" evidence="3">
    <location>
        <begin position="276"/>
        <end position="305"/>
    </location>
</feature>
<dbReference type="InterPro" id="IPR001680">
    <property type="entry name" value="WD40_rpt"/>
</dbReference>
<sequence length="1046" mass="110091">MASFLRARQAGVQNDLSSAITPGMFAAEVLARYGINSQISSLAYDPVQSLLAVGTAASQYGPPKIYVFGAQRVVRTFTPQSSTSSSAAAAAATTSLLASTQPPPAIRHLAFVANRLISVDSRNQLAVWDLQSQVADDTKPAARTTYGRVACVTTDPGLDWVFVGLQQSGGEVFAYDLDRERPAAGFRLPCFWSARPGPGGARPAGLGLGPSLVALKLHPRDIGKMLIAYDKGAVIYSFKQNTVERWFEYVLPAGAPGGDGLSVDKERRPKLVQATWHPTGTFVLTAHEDGSLVFWDPKDGRVVAARTLYRTRVNEAAKPGAAATHAPHAPLAPLGPIKWCCKASNPDDTALLIAGGQAADDPDQGLTFLDLGPTPIYATSSWEILTNHFEAKQRLTLPLPPGAQAADYCLVPRSSPFYDGAQDPIAVLVLLTSGELLTLSFPSGYPITPTNMLHPSLSFVHPFVHKVNVCAMSRERWLSFVETRNKGDPILQGGGPAPRRRAAPGRREQRNIVQVAHADGTVRVWDLGFDDDIENPHQLQVDVARALGRFEDVSVTSLAMAPATGEMAAGTAKGELVVWRWGPNRLYGQAGDEPPPAAEEKKPGGLTGIADRAEPSLKDGLQPLVLYEAPAPGGAAASVVAVSDVGFVAVGFESGALAILDLRGPSVMFQAATAAEFAGKSKEEKRSSFLRGGSSKGPAAKEFPTAIEFGVLTLDGDGYSSIACFVGTNLGHVATLKILPSGAGGYTAQPAGVAKCGGDKVVAICPVNADTGKPALATGLAVAGLREGRQVHGVLVVATQTEARIFKPATAKGASRSFDDQLCDTARVVEVPGSASGATALVAVFGDRTARAYALPSLKELGRVSLPILDAARTTAAVLSPAGDLLAWTGPSELAVLPLWSGANGGRPPASGGLADELINPELTLPPRPTISNLQWMTGTQYISPTDLDLLIGGEDRPPSKRMLAAAAAERRGVQQGQGPGPAGQQEGWGSYLGRQIQERAERLTMVDDAMSKLQETSQGWADEVNKFVKKQKRDAVLGSVKKGLF</sequence>
<dbReference type="InterPro" id="IPR011047">
    <property type="entry name" value="Quinoprotein_ADH-like_sf"/>
</dbReference>
<proteinExistence type="inferred from homology"/>
<evidence type="ECO:0000313" key="6">
    <source>
        <dbReference type="EMBL" id="KAL2268367.1"/>
    </source>
</evidence>
<gene>
    <name evidence="6" type="ORF">VTJ83DRAFT_3213</name>
</gene>
<dbReference type="InterPro" id="IPR013905">
    <property type="entry name" value="Lgl_C_dom"/>
</dbReference>
<dbReference type="SUPFAM" id="SSF50998">
    <property type="entry name" value="Quinoprotein alcohol dehydrogenase-like"/>
    <property type="match status" value="1"/>
</dbReference>
<comment type="caution">
    <text evidence="6">The sequence shown here is derived from an EMBL/GenBank/DDBJ whole genome shotgun (WGS) entry which is preliminary data.</text>
</comment>
<dbReference type="PROSITE" id="PS50082">
    <property type="entry name" value="WD_REPEATS_2"/>
    <property type="match status" value="1"/>
</dbReference>
<keyword evidence="7" id="KW-1185">Reference proteome</keyword>
<feature type="region of interest" description="Disordered" evidence="4">
    <location>
        <begin position="488"/>
        <end position="507"/>
    </location>
</feature>
<dbReference type="InterPro" id="IPR015943">
    <property type="entry name" value="WD40/YVTN_repeat-like_dom_sf"/>
</dbReference>
<feature type="region of interest" description="Disordered" evidence="4">
    <location>
        <begin position="962"/>
        <end position="989"/>
    </location>
</feature>
<keyword evidence="3" id="KW-0853">WD repeat</keyword>
<dbReference type="PANTHER" id="PTHR10241:SF25">
    <property type="entry name" value="TOMOSYN, ISOFORM C"/>
    <property type="match status" value="1"/>
</dbReference>
<feature type="domain" description="Lethal giant larvae (Lgl)-like C-terminal" evidence="5">
    <location>
        <begin position="553"/>
        <end position="961"/>
    </location>
</feature>
<evidence type="ECO:0000256" key="2">
    <source>
        <dbReference type="ARBA" id="ARBA00022483"/>
    </source>
</evidence>
<keyword evidence="2" id="KW-0268">Exocytosis</keyword>
<evidence type="ECO:0000256" key="4">
    <source>
        <dbReference type="SAM" id="MobiDB-lite"/>
    </source>
</evidence>
<organism evidence="6 7">
    <name type="scientific">Remersonia thermophila</name>
    <dbReference type="NCBI Taxonomy" id="72144"/>
    <lineage>
        <taxon>Eukaryota</taxon>
        <taxon>Fungi</taxon>
        <taxon>Dikarya</taxon>
        <taxon>Ascomycota</taxon>
        <taxon>Pezizomycotina</taxon>
        <taxon>Sordariomycetes</taxon>
        <taxon>Sordariomycetidae</taxon>
        <taxon>Sordariales</taxon>
        <taxon>Sordariales incertae sedis</taxon>
        <taxon>Remersonia</taxon>
    </lineage>
</organism>
<comment type="similarity">
    <text evidence="1">Belongs to the WD repeat L(2)GL family.</text>
</comment>
<dbReference type="Pfam" id="PF00400">
    <property type="entry name" value="WD40"/>
    <property type="match status" value="1"/>
</dbReference>
<dbReference type="GeneID" id="98124211"/>
<reference evidence="6 7" key="1">
    <citation type="journal article" date="2024" name="Commun. Biol.">
        <title>Comparative genomic analysis of thermophilic fungi reveals convergent evolutionary adaptations and gene losses.</title>
        <authorList>
            <person name="Steindorff A.S."/>
            <person name="Aguilar-Pontes M.V."/>
            <person name="Robinson A.J."/>
            <person name="Andreopoulos B."/>
            <person name="LaButti K."/>
            <person name="Kuo A."/>
            <person name="Mondo S."/>
            <person name="Riley R."/>
            <person name="Otillar R."/>
            <person name="Haridas S."/>
            <person name="Lipzen A."/>
            <person name="Grimwood J."/>
            <person name="Schmutz J."/>
            <person name="Clum A."/>
            <person name="Reid I.D."/>
            <person name="Moisan M.C."/>
            <person name="Butler G."/>
            <person name="Nguyen T.T.M."/>
            <person name="Dewar K."/>
            <person name="Conant G."/>
            <person name="Drula E."/>
            <person name="Henrissat B."/>
            <person name="Hansel C."/>
            <person name="Singer S."/>
            <person name="Hutchinson M.I."/>
            <person name="de Vries R.P."/>
            <person name="Natvig D.O."/>
            <person name="Powell A.J."/>
            <person name="Tsang A."/>
            <person name="Grigoriev I.V."/>
        </authorList>
    </citation>
    <scope>NUCLEOTIDE SEQUENCE [LARGE SCALE GENOMIC DNA]</scope>
    <source>
        <strain evidence="6 7">ATCC 22073</strain>
    </source>
</reference>
<dbReference type="SUPFAM" id="SSF50978">
    <property type="entry name" value="WD40 repeat-like"/>
    <property type="match status" value="1"/>
</dbReference>
<evidence type="ECO:0000313" key="7">
    <source>
        <dbReference type="Proteomes" id="UP001600064"/>
    </source>
</evidence>
<dbReference type="EMBL" id="JAZGUE010000003">
    <property type="protein sequence ID" value="KAL2268367.1"/>
    <property type="molecule type" value="Genomic_DNA"/>
</dbReference>
<dbReference type="Pfam" id="PF08596">
    <property type="entry name" value="Lgl_C"/>
    <property type="match status" value="1"/>
</dbReference>
<dbReference type="Proteomes" id="UP001600064">
    <property type="component" value="Unassembled WGS sequence"/>
</dbReference>
<dbReference type="Gene3D" id="2.130.10.10">
    <property type="entry name" value="YVTN repeat-like/Quinoprotein amine dehydrogenase"/>
    <property type="match status" value="1"/>
</dbReference>
<name>A0ABR4DFK8_9PEZI</name>
<dbReference type="InterPro" id="IPR036322">
    <property type="entry name" value="WD40_repeat_dom_sf"/>
</dbReference>
<dbReference type="RefSeq" id="XP_070867091.1">
    <property type="nucleotide sequence ID" value="XM_071009567.1"/>
</dbReference>
<dbReference type="PANTHER" id="PTHR10241">
    <property type="entry name" value="LETHAL 2 GIANT LARVAE PROTEIN"/>
    <property type="match status" value="1"/>
</dbReference>
<evidence type="ECO:0000256" key="1">
    <source>
        <dbReference type="ARBA" id="ARBA00008070"/>
    </source>
</evidence>